<feature type="domain" description="PPPDE" evidence="8">
    <location>
        <begin position="1"/>
        <end position="125"/>
    </location>
</feature>
<dbReference type="InterPro" id="IPR013766">
    <property type="entry name" value="Thioredoxin_domain"/>
</dbReference>
<dbReference type="Pfam" id="PF08324">
    <property type="entry name" value="PUL"/>
    <property type="match status" value="1"/>
</dbReference>
<dbReference type="Pfam" id="PF05903">
    <property type="entry name" value="Peptidase_C97"/>
    <property type="match status" value="2"/>
</dbReference>
<dbReference type="InterPro" id="IPR008580">
    <property type="entry name" value="PPPDE_dom"/>
</dbReference>
<feature type="domain" description="Thioredoxin" evidence="6">
    <location>
        <begin position="140"/>
        <end position="267"/>
    </location>
</feature>
<dbReference type="Proteomes" id="UP000054481">
    <property type="component" value="Unassembled WGS sequence"/>
</dbReference>
<evidence type="ECO:0000313" key="9">
    <source>
        <dbReference type="EMBL" id="KJZ71886.1"/>
    </source>
</evidence>
<dbReference type="SUPFAM" id="SSF52833">
    <property type="entry name" value="Thioredoxin-like"/>
    <property type="match status" value="1"/>
</dbReference>
<evidence type="ECO:0000256" key="2">
    <source>
        <dbReference type="ARBA" id="ARBA00008987"/>
    </source>
</evidence>
<organism evidence="9 10">
    <name type="scientific">Hirsutella minnesotensis 3608</name>
    <dbReference type="NCBI Taxonomy" id="1043627"/>
    <lineage>
        <taxon>Eukaryota</taxon>
        <taxon>Fungi</taxon>
        <taxon>Dikarya</taxon>
        <taxon>Ascomycota</taxon>
        <taxon>Pezizomycotina</taxon>
        <taxon>Sordariomycetes</taxon>
        <taxon>Hypocreomycetidae</taxon>
        <taxon>Hypocreales</taxon>
        <taxon>Ophiocordycipitaceae</taxon>
        <taxon>Hirsutella</taxon>
    </lineage>
</organism>
<name>A0A0F7ZH22_9HYPO</name>
<dbReference type="GO" id="GO:0006508">
    <property type="term" value="P:proteolysis"/>
    <property type="evidence" value="ECO:0007669"/>
    <property type="project" value="UniProtKB-KW"/>
</dbReference>
<evidence type="ECO:0000259" key="7">
    <source>
        <dbReference type="PROSITE" id="PS51396"/>
    </source>
</evidence>
<dbReference type="CDD" id="cd02947">
    <property type="entry name" value="TRX_family"/>
    <property type="match status" value="1"/>
</dbReference>
<proteinExistence type="inferred from homology"/>
<dbReference type="PROSITE" id="PS51352">
    <property type="entry name" value="THIOREDOXIN_2"/>
    <property type="match status" value="1"/>
</dbReference>
<protein>
    <recommendedName>
        <fullName evidence="11">PPPDE domain-containing protein</fullName>
    </recommendedName>
</protein>
<sequence>MDVHLLVYDLSRGLARQMSMGILGFQLDAIYHTSIQLNGREYVYDGGIIAITPGSSHLGQPMQKLHLGTTNLPMDAYDLFRHNCNNFTDSFANFLIGKGIPSHISNMPQAVLESPMGRMLFSQLTQGVNASRSNGSILGLEQSAAAPPSASPNHPPRSRVVHVRKQEDLSKVLDDAKRSCAVVFFTSATCPPCKALYPVYDELADEFGDRAFFVKVDVSQPQAAPIGQAYSISSTPTFITFLKGQQENRWSGADRAGLRGNIQLLVQMAHPAHPHTRLRLPTFSNPDVRPVLFAKLPPAAKLAIKMGDEIAGKPEVKSLIHFIEARNGEGASNARLPDMRQLSEFMQSTPQQIPLDKLFTVVDLFRCALVDPRMSGYYAEERGHETIHGIFNHANTQNECPYALRLVTLQLGCNLFSTPLFGAEILGDAALRTAVIRLISSSFLDDSHNNIRVASSSLLYNLALADRRQRTQDSSRRLPEADQVELAASVLEAISQEDKSVEALQGMLSALGHLVYGLDLDGELADLLRAMDAQGTVSAKRKTFANEKMVAEVADELLGKGLARK</sequence>
<evidence type="ECO:0000256" key="5">
    <source>
        <dbReference type="ARBA" id="ARBA00023157"/>
    </source>
</evidence>
<dbReference type="SMART" id="SM01179">
    <property type="entry name" value="DUF862"/>
    <property type="match status" value="1"/>
</dbReference>
<evidence type="ECO:0000259" key="6">
    <source>
        <dbReference type="PROSITE" id="PS51352"/>
    </source>
</evidence>
<keyword evidence="4" id="KW-0378">Hydrolase</keyword>
<dbReference type="EMBL" id="KQ030558">
    <property type="protein sequence ID" value="KJZ71886.1"/>
    <property type="molecule type" value="Genomic_DNA"/>
</dbReference>
<keyword evidence="3" id="KW-0645">Protease</keyword>
<dbReference type="Gene3D" id="1.25.10.10">
    <property type="entry name" value="Leucine-rich Repeat Variant"/>
    <property type="match status" value="1"/>
</dbReference>
<dbReference type="InterPro" id="IPR013535">
    <property type="entry name" value="PUL_dom"/>
</dbReference>
<evidence type="ECO:0000259" key="8">
    <source>
        <dbReference type="PROSITE" id="PS51858"/>
    </source>
</evidence>
<feature type="domain" description="PUL" evidence="7">
    <location>
        <begin position="283"/>
        <end position="560"/>
    </location>
</feature>
<dbReference type="PANTHER" id="PTHR46115">
    <property type="entry name" value="THIOREDOXIN-LIKE PROTEIN 1"/>
    <property type="match status" value="1"/>
</dbReference>
<evidence type="ECO:0000256" key="3">
    <source>
        <dbReference type="ARBA" id="ARBA00022670"/>
    </source>
</evidence>
<dbReference type="PROSITE" id="PS51858">
    <property type="entry name" value="PPPDE"/>
    <property type="match status" value="1"/>
</dbReference>
<accession>A0A0F7ZH22</accession>
<keyword evidence="5" id="KW-1015">Disulfide bond</keyword>
<dbReference type="Pfam" id="PF00085">
    <property type="entry name" value="Thioredoxin"/>
    <property type="match status" value="1"/>
</dbReference>
<gene>
    <name evidence="9" type="ORF">HIM_08731</name>
</gene>
<comment type="similarity">
    <text evidence="2">Belongs to the thioredoxin family.</text>
</comment>
<dbReference type="InterPro" id="IPR042266">
    <property type="entry name" value="PPPDE_sf"/>
</dbReference>
<evidence type="ECO:0000256" key="1">
    <source>
        <dbReference type="ARBA" id="ARBA00008140"/>
    </source>
</evidence>
<dbReference type="PROSITE" id="PS51396">
    <property type="entry name" value="PUL"/>
    <property type="match status" value="1"/>
</dbReference>
<evidence type="ECO:0000313" key="10">
    <source>
        <dbReference type="Proteomes" id="UP000054481"/>
    </source>
</evidence>
<evidence type="ECO:0008006" key="11">
    <source>
        <dbReference type="Google" id="ProtNLM"/>
    </source>
</evidence>
<dbReference type="Gene3D" id="3.90.1720.30">
    <property type="entry name" value="PPPDE domains"/>
    <property type="match status" value="2"/>
</dbReference>
<dbReference type="Gene3D" id="3.40.30.10">
    <property type="entry name" value="Glutaredoxin"/>
    <property type="match status" value="1"/>
</dbReference>
<dbReference type="InterPro" id="IPR036249">
    <property type="entry name" value="Thioredoxin-like_sf"/>
</dbReference>
<dbReference type="InterPro" id="IPR017937">
    <property type="entry name" value="Thioredoxin_CS"/>
</dbReference>
<comment type="similarity">
    <text evidence="1">Belongs to the DeSI family.</text>
</comment>
<dbReference type="GO" id="GO:0008233">
    <property type="term" value="F:peptidase activity"/>
    <property type="evidence" value="ECO:0007669"/>
    <property type="project" value="UniProtKB-KW"/>
</dbReference>
<dbReference type="OrthoDB" id="21221at2759"/>
<reference evidence="9 10" key="1">
    <citation type="journal article" date="2014" name="Genome Biol. Evol.">
        <title>Comparative genomics and transcriptomics analyses reveal divergent lifestyle features of nematode endoparasitic fungus Hirsutella minnesotensis.</title>
        <authorList>
            <person name="Lai Y."/>
            <person name="Liu K."/>
            <person name="Zhang X."/>
            <person name="Zhang X."/>
            <person name="Li K."/>
            <person name="Wang N."/>
            <person name="Shu C."/>
            <person name="Wu Y."/>
            <person name="Wang C."/>
            <person name="Bushley K.E."/>
            <person name="Xiang M."/>
            <person name="Liu X."/>
        </authorList>
    </citation>
    <scope>NUCLEOTIDE SEQUENCE [LARGE SCALE GENOMIC DNA]</scope>
    <source>
        <strain evidence="9 10">3608</strain>
    </source>
</reference>
<dbReference type="InterPro" id="IPR011989">
    <property type="entry name" value="ARM-like"/>
</dbReference>
<dbReference type="PROSITE" id="PS00194">
    <property type="entry name" value="THIOREDOXIN_1"/>
    <property type="match status" value="1"/>
</dbReference>
<keyword evidence="10" id="KW-1185">Reference proteome</keyword>
<dbReference type="AlphaFoldDB" id="A0A0F7ZH22"/>
<evidence type="ECO:0000256" key="4">
    <source>
        <dbReference type="ARBA" id="ARBA00022801"/>
    </source>
</evidence>